<feature type="active site" evidence="2">
    <location>
        <position position="168"/>
    </location>
</feature>
<evidence type="ECO:0000313" key="7">
    <source>
        <dbReference type="Proteomes" id="UP000002051"/>
    </source>
</evidence>
<dbReference type="InterPro" id="IPR013094">
    <property type="entry name" value="AB_hydrolase_3"/>
</dbReference>
<reference evidence="6" key="3">
    <citation type="submission" date="2015-04" db="UniProtKB">
        <authorList>
            <consortium name="EnsemblPlants"/>
        </authorList>
    </citation>
    <scope>IDENTIFICATION</scope>
    <source>
        <strain evidence="6">cv. Jemalong A17</strain>
    </source>
</reference>
<reference evidence="4 7" key="2">
    <citation type="journal article" date="2014" name="BMC Genomics">
        <title>An improved genome release (version Mt4.0) for the model legume Medicago truncatula.</title>
        <authorList>
            <person name="Tang H."/>
            <person name="Krishnakumar V."/>
            <person name="Bidwell S."/>
            <person name="Rosen B."/>
            <person name="Chan A."/>
            <person name="Zhou S."/>
            <person name="Gentzbittel L."/>
            <person name="Childs K.L."/>
            <person name="Yandell M."/>
            <person name="Gundlach H."/>
            <person name="Mayer K.F."/>
            <person name="Schwartz D.C."/>
            <person name="Town C.D."/>
        </authorList>
    </citation>
    <scope>GENOME REANNOTATION</scope>
    <source>
        <strain evidence="6 7">cv. Jemalong A17</strain>
    </source>
</reference>
<dbReference type="AlphaFoldDB" id="G7JMF6"/>
<dbReference type="EnsemblPlants" id="AES90210">
    <property type="protein sequence ID" value="AES90210"/>
    <property type="gene ID" value="MTR_4g086540"/>
</dbReference>
<dbReference type="PANTHER" id="PTHR23024:SF429">
    <property type="entry name" value="ALPHA_BETA HYDROLASE FOLD PROTEIN"/>
    <property type="match status" value="1"/>
</dbReference>
<dbReference type="InterPro" id="IPR033140">
    <property type="entry name" value="Lipase_GDXG_put_SER_AS"/>
</dbReference>
<name>G7JMF6_MEDTR</name>
<dbReference type="PaxDb" id="3880-AES90210"/>
<dbReference type="InterPro" id="IPR050466">
    <property type="entry name" value="Carboxylest/Gibb_receptor"/>
</dbReference>
<keyword evidence="4" id="KW-0378">Hydrolase</keyword>
<dbReference type="OrthoDB" id="408631at2759"/>
<dbReference type="Pfam" id="PF07859">
    <property type="entry name" value="Abhydrolase_3"/>
    <property type="match status" value="1"/>
</dbReference>
<reference evidence="5" key="5">
    <citation type="journal article" date="2018" name="Nat. Plants">
        <title>Whole-genome landscape of Medicago truncatula symbiotic genes.</title>
        <authorList>
            <person name="Pecrix Y."/>
            <person name="Gamas P."/>
            <person name="Carrere S."/>
        </authorList>
    </citation>
    <scope>NUCLEOTIDE SEQUENCE</scope>
    <source>
        <tissue evidence="5">Leaves</tissue>
    </source>
</reference>
<sequence>MEVFQNKIVSSDQNSNEILREFPRLFCQYKDGRVERFLGTETTPTGTDPLTGVISKDITINPNTGIGARLYLPPNATPSTKLPLLIYIHGGAFCICTPYNPGYHRHLNNIVAHANVVVFSVHYRLAPEHPLPIAYDDTWEAIQWVSKASEPWIKDHVDQDIVFFAGDSAGANLAHNMAMRGASEGFGGLKLQGMVLIHPYFGNDEKDELVEFLYPTYGGFDDVKIHAAKDPKLSGLGCGKVLVFVAEKDFLRERGRNYYEAVKKSGWNGVVEMVEAEDEGHVFHLFDPTKEKSVDLVKRFGSFMIQVEKDVRSSSSL</sequence>
<dbReference type="EMBL" id="CM001220">
    <property type="protein sequence ID" value="AES90210.1"/>
    <property type="molecule type" value="Genomic_DNA"/>
</dbReference>
<dbReference type="STRING" id="3880.G7JMF6"/>
<organism evidence="4 7">
    <name type="scientific">Medicago truncatula</name>
    <name type="common">Barrel medic</name>
    <name type="synonym">Medicago tribuloides</name>
    <dbReference type="NCBI Taxonomy" id="3880"/>
    <lineage>
        <taxon>Eukaryota</taxon>
        <taxon>Viridiplantae</taxon>
        <taxon>Streptophyta</taxon>
        <taxon>Embryophyta</taxon>
        <taxon>Tracheophyta</taxon>
        <taxon>Spermatophyta</taxon>
        <taxon>Magnoliopsida</taxon>
        <taxon>eudicotyledons</taxon>
        <taxon>Gunneridae</taxon>
        <taxon>Pentapetalae</taxon>
        <taxon>rosids</taxon>
        <taxon>fabids</taxon>
        <taxon>Fabales</taxon>
        <taxon>Fabaceae</taxon>
        <taxon>Papilionoideae</taxon>
        <taxon>50 kb inversion clade</taxon>
        <taxon>NPAAA clade</taxon>
        <taxon>Hologalegina</taxon>
        <taxon>IRL clade</taxon>
        <taxon>Trifolieae</taxon>
        <taxon>Medicago</taxon>
    </lineage>
</organism>
<dbReference type="InterPro" id="IPR029058">
    <property type="entry name" value="AB_hydrolase_fold"/>
</dbReference>
<evidence type="ECO:0000259" key="3">
    <source>
        <dbReference type="Pfam" id="PF07859"/>
    </source>
</evidence>
<feature type="domain" description="Alpha/beta hydrolase fold-3" evidence="3">
    <location>
        <begin position="85"/>
        <end position="284"/>
    </location>
</feature>
<gene>
    <name evidence="6" type="primary">11445231</name>
    <name evidence="4" type="ordered locus">MTR_4g086540</name>
    <name evidence="5" type="ORF">MtrunA17_Chr4g0045191</name>
</gene>
<evidence type="ECO:0000256" key="1">
    <source>
        <dbReference type="ARBA" id="ARBA00010515"/>
    </source>
</evidence>
<dbReference type="GO" id="GO:0106435">
    <property type="term" value="F:carboxylesterase activity"/>
    <property type="evidence" value="ECO:0007669"/>
    <property type="project" value="UniProtKB-EC"/>
</dbReference>
<dbReference type="EC" id="3.1.1.1" evidence="5"/>
<dbReference type="EMBL" id="PSQE01000004">
    <property type="protein sequence ID" value="RHN62231.1"/>
    <property type="molecule type" value="Genomic_DNA"/>
</dbReference>
<dbReference type="HOGENOM" id="CLU_012494_22_0_1"/>
<dbReference type="Proteomes" id="UP000265566">
    <property type="component" value="Chromosome 4"/>
</dbReference>
<dbReference type="Proteomes" id="UP000002051">
    <property type="component" value="Chromosome 4"/>
</dbReference>
<dbReference type="Gene3D" id="3.40.50.1820">
    <property type="entry name" value="alpha/beta hydrolase"/>
    <property type="match status" value="1"/>
</dbReference>
<evidence type="ECO:0000313" key="5">
    <source>
        <dbReference type="EMBL" id="RHN62231.1"/>
    </source>
</evidence>
<comment type="similarity">
    <text evidence="1">Belongs to the 'GDXG' lipolytic enzyme family.</text>
</comment>
<dbReference type="eggNOG" id="KOG1515">
    <property type="taxonomic scope" value="Eukaryota"/>
</dbReference>
<dbReference type="ESTHER" id="medtr-q1szi1">
    <property type="family name" value="Plant_carboxylesterase"/>
</dbReference>
<proteinExistence type="inferred from homology"/>
<reference evidence="8" key="4">
    <citation type="journal article" date="2018" name="Nat. Plants">
        <title>Whole-genome landscape of Medicago truncatula symbiotic genes.</title>
        <authorList>
            <person name="Pecrix Y."/>
            <person name="Staton S.E."/>
            <person name="Sallet E."/>
            <person name="Lelandais-Briere C."/>
            <person name="Moreau S."/>
            <person name="Carrere S."/>
            <person name="Blein T."/>
            <person name="Jardinaud M.F."/>
            <person name="Latrasse D."/>
            <person name="Zouine M."/>
            <person name="Zahm M."/>
            <person name="Kreplak J."/>
            <person name="Mayjonade B."/>
            <person name="Satge C."/>
            <person name="Perez M."/>
            <person name="Cauet S."/>
            <person name="Marande W."/>
            <person name="Chantry-Darmon C."/>
            <person name="Lopez-Roques C."/>
            <person name="Bouchez O."/>
            <person name="Berard A."/>
            <person name="Debelle F."/>
            <person name="Munos S."/>
            <person name="Bendahmane A."/>
            <person name="Berges H."/>
            <person name="Niebel A."/>
            <person name="Buitink J."/>
            <person name="Frugier F."/>
            <person name="Benhamed M."/>
            <person name="Crespi M."/>
            <person name="Gouzy J."/>
            <person name="Gamas P."/>
        </authorList>
    </citation>
    <scope>NUCLEOTIDE SEQUENCE [LARGE SCALE GENOMIC DNA]</scope>
    <source>
        <strain evidence="8">cv. Jemalong A17</strain>
    </source>
</reference>
<protein>
    <submittedName>
        <fullName evidence="4">Alpha/beta hydrolase fold protein</fullName>
    </submittedName>
    <submittedName>
        <fullName evidence="5">Putative carboxylesterase</fullName>
        <ecNumber evidence="5">3.1.1.1</ecNumber>
    </submittedName>
</protein>
<evidence type="ECO:0000313" key="6">
    <source>
        <dbReference type="EnsemblPlants" id="AES90210"/>
    </source>
</evidence>
<evidence type="ECO:0000256" key="2">
    <source>
        <dbReference type="PROSITE-ProRule" id="PRU10038"/>
    </source>
</evidence>
<evidence type="ECO:0000313" key="8">
    <source>
        <dbReference type="Proteomes" id="UP000265566"/>
    </source>
</evidence>
<accession>G7JMF6</accession>
<dbReference type="PROSITE" id="PS01174">
    <property type="entry name" value="LIPASE_GDXG_SER"/>
    <property type="match status" value="1"/>
</dbReference>
<keyword evidence="7" id="KW-1185">Reference proteome</keyword>
<dbReference type="OMA" id="DTWEAIQ"/>
<dbReference type="KEGG" id="mtr:11445231"/>
<dbReference type="SUPFAM" id="SSF53474">
    <property type="entry name" value="alpha/beta-Hydrolases"/>
    <property type="match status" value="1"/>
</dbReference>
<dbReference type="PANTHER" id="PTHR23024">
    <property type="entry name" value="ARYLACETAMIDE DEACETYLASE"/>
    <property type="match status" value="1"/>
</dbReference>
<reference evidence="4 7" key="1">
    <citation type="journal article" date="2011" name="Nature">
        <title>The Medicago genome provides insight into the evolution of rhizobial symbioses.</title>
        <authorList>
            <person name="Young N.D."/>
            <person name="Debelle F."/>
            <person name="Oldroyd G.E."/>
            <person name="Geurts R."/>
            <person name="Cannon S.B."/>
            <person name="Udvardi M.K."/>
            <person name="Benedito V.A."/>
            <person name="Mayer K.F."/>
            <person name="Gouzy J."/>
            <person name="Schoof H."/>
            <person name="Van de Peer Y."/>
            <person name="Proost S."/>
            <person name="Cook D.R."/>
            <person name="Meyers B.C."/>
            <person name="Spannagl M."/>
            <person name="Cheung F."/>
            <person name="De Mita S."/>
            <person name="Krishnakumar V."/>
            <person name="Gundlach H."/>
            <person name="Zhou S."/>
            <person name="Mudge J."/>
            <person name="Bharti A.K."/>
            <person name="Murray J.D."/>
            <person name="Naoumkina M.A."/>
            <person name="Rosen B."/>
            <person name="Silverstein K.A."/>
            <person name="Tang H."/>
            <person name="Rombauts S."/>
            <person name="Zhao P.X."/>
            <person name="Zhou P."/>
            <person name="Barbe V."/>
            <person name="Bardou P."/>
            <person name="Bechner M."/>
            <person name="Bellec A."/>
            <person name="Berger A."/>
            <person name="Berges H."/>
            <person name="Bidwell S."/>
            <person name="Bisseling T."/>
            <person name="Choisne N."/>
            <person name="Couloux A."/>
            <person name="Denny R."/>
            <person name="Deshpande S."/>
            <person name="Dai X."/>
            <person name="Doyle J.J."/>
            <person name="Dudez A.M."/>
            <person name="Farmer A.D."/>
            <person name="Fouteau S."/>
            <person name="Franken C."/>
            <person name="Gibelin C."/>
            <person name="Gish J."/>
            <person name="Goldstein S."/>
            <person name="Gonzalez A.J."/>
            <person name="Green P.J."/>
            <person name="Hallab A."/>
            <person name="Hartog M."/>
            <person name="Hua A."/>
            <person name="Humphray S.J."/>
            <person name="Jeong D.H."/>
            <person name="Jing Y."/>
            <person name="Jocker A."/>
            <person name="Kenton S.M."/>
            <person name="Kim D.J."/>
            <person name="Klee K."/>
            <person name="Lai H."/>
            <person name="Lang C."/>
            <person name="Lin S."/>
            <person name="Macmil S.L."/>
            <person name="Magdelenat G."/>
            <person name="Matthews L."/>
            <person name="McCorrison J."/>
            <person name="Monaghan E.L."/>
            <person name="Mun J.H."/>
            <person name="Najar F.Z."/>
            <person name="Nicholson C."/>
            <person name="Noirot C."/>
            <person name="O'Bleness M."/>
            <person name="Paule C.R."/>
            <person name="Poulain J."/>
            <person name="Prion F."/>
            <person name="Qin B."/>
            <person name="Qu C."/>
            <person name="Retzel E.F."/>
            <person name="Riddle C."/>
            <person name="Sallet E."/>
            <person name="Samain S."/>
            <person name="Samson N."/>
            <person name="Sanders I."/>
            <person name="Saurat O."/>
            <person name="Scarpelli C."/>
            <person name="Schiex T."/>
            <person name="Segurens B."/>
            <person name="Severin A.J."/>
            <person name="Sherrier D.J."/>
            <person name="Shi R."/>
            <person name="Sims S."/>
            <person name="Singer S.R."/>
            <person name="Sinharoy S."/>
            <person name="Sterck L."/>
            <person name="Viollet A."/>
            <person name="Wang B.B."/>
            <person name="Wang K."/>
            <person name="Wang M."/>
            <person name="Wang X."/>
            <person name="Warfsmann J."/>
            <person name="Weissenbach J."/>
            <person name="White D.D."/>
            <person name="White J.D."/>
            <person name="Wiley G.B."/>
            <person name="Wincker P."/>
            <person name="Xing Y."/>
            <person name="Yang L."/>
            <person name="Yao Z."/>
            <person name="Ying F."/>
            <person name="Zhai J."/>
            <person name="Zhou L."/>
            <person name="Zuber A."/>
            <person name="Denarie J."/>
            <person name="Dixon R.A."/>
            <person name="May G.D."/>
            <person name="Schwartz D.C."/>
            <person name="Rogers J."/>
            <person name="Quetier F."/>
            <person name="Town C.D."/>
            <person name="Roe B.A."/>
        </authorList>
    </citation>
    <scope>NUCLEOTIDE SEQUENCE [LARGE SCALE GENOMIC DNA]</scope>
    <source>
        <strain evidence="4">A17</strain>
        <strain evidence="6 7">cv. Jemalong A17</strain>
    </source>
</reference>
<evidence type="ECO:0000313" key="4">
    <source>
        <dbReference type="EMBL" id="AES90210.1"/>
    </source>
</evidence>
<dbReference type="Gramene" id="rna24785">
    <property type="protein sequence ID" value="RHN62231.1"/>
    <property type="gene ID" value="gene24785"/>
</dbReference>